<dbReference type="InterPro" id="IPR036390">
    <property type="entry name" value="WH_DNA-bd_sf"/>
</dbReference>
<dbReference type="AlphaFoldDB" id="A0A7W7YVA4"/>
<dbReference type="Proteomes" id="UP000535406">
    <property type="component" value="Unassembled WGS sequence"/>
</dbReference>
<dbReference type="CDD" id="cd00090">
    <property type="entry name" value="HTH_ARSR"/>
    <property type="match status" value="1"/>
</dbReference>
<evidence type="ECO:0000313" key="5">
    <source>
        <dbReference type="EMBL" id="MBB5042958.1"/>
    </source>
</evidence>
<dbReference type="SUPFAM" id="SSF46785">
    <property type="entry name" value="Winged helix' DNA-binding domain"/>
    <property type="match status" value="1"/>
</dbReference>
<dbReference type="EMBL" id="JACHIK010000007">
    <property type="protein sequence ID" value="MBB5042958.1"/>
    <property type="molecule type" value="Genomic_DNA"/>
</dbReference>
<dbReference type="InterPro" id="IPR011008">
    <property type="entry name" value="Dimeric_a/b-barrel"/>
</dbReference>
<dbReference type="PANTHER" id="PTHR30154">
    <property type="entry name" value="LEUCINE-RESPONSIVE REGULATORY PROTEIN"/>
    <property type="match status" value="1"/>
</dbReference>
<dbReference type="GO" id="GO:0043200">
    <property type="term" value="P:response to amino acid"/>
    <property type="evidence" value="ECO:0007669"/>
    <property type="project" value="TreeGrafter"/>
</dbReference>
<dbReference type="Gene3D" id="1.10.10.10">
    <property type="entry name" value="Winged helix-like DNA-binding domain superfamily/Winged helix DNA-binding domain"/>
    <property type="match status" value="1"/>
</dbReference>
<dbReference type="Pfam" id="PF01037">
    <property type="entry name" value="AsnC_trans_reg"/>
    <property type="match status" value="1"/>
</dbReference>
<evidence type="ECO:0000313" key="6">
    <source>
        <dbReference type="Proteomes" id="UP000535406"/>
    </source>
</evidence>
<dbReference type="GO" id="GO:0005829">
    <property type="term" value="C:cytosol"/>
    <property type="evidence" value="ECO:0007669"/>
    <property type="project" value="TreeGrafter"/>
</dbReference>
<protein>
    <submittedName>
        <fullName evidence="5">DNA-binding Lrp family transcriptional regulator</fullName>
    </submittedName>
</protein>
<evidence type="ECO:0000256" key="2">
    <source>
        <dbReference type="ARBA" id="ARBA00023125"/>
    </source>
</evidence>
<dbReference type="InterPro" id="IPR011991">
    <property type="entry name" value="ArsR-like_HTH"/>
</dbReference>
<reference evidence="5 6" key="1">
    <citation type="submission" date="2020-08" db="EMBL/GenBank/DDBJ databases">
        <title>Genomic Encyclopedia of Type Strains, Phase IV (KMG-IV): sequencing the most valuable type-strain genomes for metagenomic binning, comparative biology and taxonomic classification.</title>
        <authorList>
            <person name="Goeker M."/>
        </authorList>
    </citation>
    <scope>NUCLEOTIDE SEQUENCE [LARGE SCALE GENOMIC DNA]</scope>
    <source>
        <strain evidence="5 6">DSM 21319</strain>
    </source>
</reference>
<dbReference type="PRINTS" id="PR00033">
    <property type="entry name" value="HTHASNC"/>
</dbReference>
<keyword evidence="3" id="KW-0804">Transcription</keyword>
<keyword evidence="1" id="KW-0805">Transcription regulation</keyword>
<dbReference type="InterPro" id="IPR000485">
    <property type="entry name" value="AsnC-type_HTH_dom"/>
</dbReference>
<dbReference type="PANTHER" id="PTHR30154:SF34">
    <property type="entry name" value="TRANSCRIPTIONAL REGULATOR AZLB"/>
    <property type="match status" value="1"/>
</dbReference>
<evidence type="ECO:0000256" key="1">
    <source>
        <dbReference type="ARBA" id="ARBA00023015"/>
    </source>
</evidence>
<dbReference type="GO" id="GO:0043565">
    <property type="term" value="F:sequence-specific DNA binding"/>
    <property type="evidence" value="ECO:0007669"/>
    <property type="project" value="InterPro"/>
</dbReference>
<dbReference type="InterPro" id="IPR019887">
    <property type="entry name" value="Tscrpt_reg_AsnC/Lrp_C"/>
</dbReference>
<name>A0A7W7YVA4_9HYPH</name>
<proteinExistence type="predicted"/>
<dbReference type="PROSITE" id="PS50956">
    <property type="entry name" value="HTH_ASNC_2"/>
    <property type="match status" value="1"/>
</dbReference>
<keyword evidence="6" id="KW-1185">Reference proteome</keyword>
<dbReference type="Gene3D" id="3.30.70.920">
    <property type="match status" value="1"/>
</dbReference>
<dbReference type="InterPro" id="IPR036388">
    <property type="entry name" value="WH-like_DNA-bd_sf"/>
</dbReference>
<dbReference type="RefSeq" id="WP_184144331.1">
    <property type="nucleotide sequence ID" value="NZ_JACHIK010000007.1"/>
</dbReference>
<dbReference type="SUPFAM" id="SSF54909">
    <property type="entry name" value="Dimeric alpha+beta barrel"/>
    <property type="match status" value="1"/>
</dbReference>
<keyword evidence="2 5" id="KW-0238">DNA-binding</keyword>
<feature type="domain" description="HTH asnC-type" evidence="4">
    <location>
        <begin position="1"/>
        <end position="67"/>
    </location>
</feature>
<organism evidence="5 6">
    <name type="scientific">Shinella fusca</name>
    <dbReference type="NCBI Taxonomy" id="544480"/>
    <lineage>
        <taxon>Bacteria</taxon>
        <taxon>Pseudomonadati</taxon>
        <taxon>Pseudomonadota</taxon>
        <taxon>Alphaproteobacteria</taxon>
        <taxon>Hyphomicrobiales</taxon>
        <taxon>Rhizobiaceae</taxon>
        <taxon>Shinella</taxon>
    </lineage>
</organism>
<comment type="caution">
    <text evidence="5">The sequence shown here is derived from an EMBL/GenBank/DDBJ whole genome shotgun (WGS) entry which is preliminary data.</text>
</comment>
<dbReference type="SMART" id="SM00344">
    <property type="entry name" value="HTH_ASNC"/>
    <property type="match status" value="1"/>
</dbReference>
<evidence type="ECO:0000256" key="3">
    <source>
        <dbReference type="ARBA" id="ARBA00023163"/>
    </source>
</evidence>
<sequence length="145" mass="15928">MDELDRKIVTLLRGNGRRSVSDLALETGASRATVRARIERMEQDGTIVGYTVMLRADALEDVVRGVMTIEIEGHVTDRVIRTLGGFPEISQIHTTNGRWELLVELSAASLAEFDAVLRKIRLVPGITGSETSILLSTPRSTKAKL</sequence>
<evidence type="ECO:0000259" key="4">
    <source>
        <dbReference type="PROSITE" id="PS50956"/>
    </source>
</evidence>
<dbReference type="GO" id="GO:0006355">
    <property type="term" value="P:regulation of DNA-templated transcription"/>
    <property type="evidence" value="ECO:0007669"/>
    <property type="project" value="UniProtKB-ARBA"/>
</dbReference>
<dbReference type="Pfam" id="PF13404">
    <property type="entry name" value="HTH_AsnC-type"/>
    <property type="match status" value="1"/>
</dbReference>
<accession>A0A7W7YVA4</accession>
<dbReference type="InterPro" id="IPR019888">
    <property type="entry name" value="Tscrpt_reg_AsnC-like"/>
</dbReference>
<gene>
    <name evidence="5" type="ORF">HNQ66_002359</name>
</gene>